<keyword evidence="1" id="KW-1133">Transmembrane helix</keyword>
<name>A0AAN6XXN3_9PEZI</name>
<dbReference type="AlphaFoldDB" id="A0AAN6XXN3"/>
<feature type="transmembrane region" description="Helical" evidence="1">
    <location>
        <begin position="39"/>
        <end position="56"/>
    </location>
</feature>
<evidence type="ECO:0000313" key="2">
    <source>
        <dbReference type="EMBL" id="KAK4208558.1"/>
    </source>
</evidence>
<keyword evidence="1" id="KW-0812">Transmembrane</keyword>
<accession>A0AAN6XXN3</accession>
<protein>
    <submittedName>
        <fullName evidence="2">Uncharacterized protein</fullName>
    </submittedName>
</protein>
<reference evidence="2" key="1">
    <citation type="journal article" date="2023" name="Mol. Phylogenet. Evol.">
        <title>Genome-scale phylogeny and comparative genomics of the fungal order Sordariales.</title>
        <authorList>
            <person name="Hensen N."/>
            <person name="Bonometti L."/>
            <person name="Westerberg I."/>
            <person name="Brannstrom I.O."/>
            <person name="Guillou S."/>
            <person name="Cros-Aarteil S."/>
            <person name="Calhoun S."/>
            <person name="Haridas S."/>
            <person name="Kuo A."/>
            <person name="Mondo S."/>
            <person name="Pangilinan J."/>
            <person name="Riley R."/>
            <person name="LaButti K."/>
            <person name="Andreopoulos B."/>
            <person name="Lipzen A."/>
            <person name="Chen C."/>
            <person name="Yan M."/>
            <person name="Daum C."/>
            <person name="Ng V."/>
            <person name="Clum A."/>
            <person name="Steindorff A."/>
            <person name="Ohm R.A."/>
            <person name="Martin F."/>
            <person name="Silar P."/>
            <person name="Natvig D.O."/>
            <person name="Lalanne C."/>
            <person name="Gautier V."/>
            <person name="Ament-Velasquez S.L."/>
            <person name="Kruys A."/>
            <person name="Hutchinson M.I."/>
            <person name="Powell A.J."/>
            <person name="Barry K."/>
            <person name="Miller A.N."/>
            <person name="Grigoriev I.V."/>
            <person name="Debuchy R."/>
            <person name="Gladieux P."/>
            <person name="Hiltunen Thoren M."/>
            <person name="Johannesson H."/>
        </authorList>
    </citation>
    <scope>NUCLEOTIDE SEQUENCE</scope>
    <source>
        <strain evidence="2">PSN293</strain>
    </source>
</reference>
<evidence type="ECO:0000256" key="1">
    <source>
        <dbReference type="SAM" id="Phobius"/>
    </source>
</evidence>
<dbReference type="EMBL" id="MU858238">
    <property type="protein sequence ID" value="KAK4208558.1"/>
    <property type="molecule type" value="Genomic_DNA"/>
</dbReference>
<gene>
    <name evidence="2" type="ORF">QBC37DRAFT_431770</name>
</gene>
<reference evidence="2" key="2">
    <citation type="submission" date="2023-05" db="EMBL/GenBank/DDBJ databases">
        <authorList>
            <consortium name="Lawrence Berkeley National Laboratory"/>
            <person name="Steindorff A."/>
            <person name="Hensen N."/>
            <person name="Bonometti L."/>
            <person name="Westerberg I."/>
            <person name="Brannstrom I.O."/>
            <person name="Guillou S."/>
            <person name="Cros-Aarteil S."/>
            <person name="Calhoun S."/>
            <person name="Haridas S."/>
            <person name="Kuo A."/>
            <person name="Mondo S."/>
            <person name="Pangilinan J."/>
            <person name="Riley R."/>
            <person name="Labutti K."/>
            <person name="Andreopoulos B."/>
            <person name="Lipzen A."/>
            <person name="Chen C."/>
            <person name="Yanf M."/>
            <person name="Daum C."/>
            <person name="Ng V."/>
            <person name="Clum A."/>
            <person name="Ohm R."/>
            <person name="Martin F."/>
            <person name="Silar P."/>
            <person name="Natvig D."/>
            <person name="Lalanne C."/>
            <person name="Gautier V."/>
            <person name="Ament-Velasquez S.L."/>
            <person name="Kruys A."/>
            <person name="Hutchinson M.I."/>
            <person name="Powell A.J."/>
            <person name="Barry K."/>
            <person name="Miller A.N."/>
            <person name="Grigoriev I.V."/>
            <person name="Debuchy R."/>
            <person name="Gladieux P."/>
            <person name="Thoren M.H."/>
            <person name="Johannesson H."/>
        </authorList>
    </citation>
    <scope>NUCLEOTIDE SEQUENCE</scope>
    <source>
        <strain evidence="2">PSN293</strain>
    </source>
</reference>
<dbReference type="Proteomes" id="UP001301769">
    <property type="component" value="Unassembled WGS sequence"/>
</dbReference>
<sequence length="108" mass="12101">MASGAFRTTLRRLAAVSHQSPVVKSTASSSLSKTVSNKIIPGVVVFGSVFGVVSYVRSQLRQESETMNRMFAKQYSPEVMEARRRNYLIDQEGDPRKSIYNVLNWGRS</sequence>
<evidence type="ECO:0000313" key="3">
    <source>
        <dbReference type="Proteomes" id="UP001301769"/>
    </source>
</evidence>
<keyword evidence="1" id="KW-0472">Membrane</keyword>
<keyword evidence="3" id="KW-1185">Reference proteome</keyword>
<proteinExistence type="predicted"/>
<organism evidence="2 3">
    <name type="scientific">Rhypophila decipiens</name>
    <dbReference type="NCBI Taxonomy" id="261697"/>
    <lineage>
        <taxon>Eukaryota</taxon>
        <taxon>Fungi</taxon>
        <taxon>Dikarya</taxon>
        <taxon>Ascomycota</taxon>
        <taxon>Pezizomycotina</taxon>
        <taxon>Sordariomycetes</taxon>
        <taxon>Sordariomycetidae</taxon>
        <taxon>Sordariales</taxon>
        <taxon>Naviculisporaceae</taxon>
        <taxon>Rhypophila</taxon>
    </lineage>
</organism>
<comment type="caution">
    <text evidence="2">The sequence shown here is derived from an EMBL/GenBank/DDBJ whole genome shotgun (WGS) entry which is preliminary data.</text>
</comment>